<dbReference type="PANTHER" id="PTHR23015:SF4">
    <property type="entry name" value="DUF38 DOMAIN-CONTAINING PROTEIN-RELATED"/>
    <property type="match status" value="1"/>
</dbReference>
<reference evidence="2" key="1">
    <citation type="submission" date="2007-07" db="EMBL/GenBank/DDBJ databases">
        <title>PCAP assembly of the Caenorhabditis remanei genome.</title>
        <authorList>
            <consortium name="The Caenorhabditis remanei Sequencing Consortium"/>
            <person name="Wilson R.K."/>
        </authorList>
    </citation>
    <scope>NUCLEOTIDE SEQUENCE [LARGE SCALE GENOMIC DNA]</scope>
    <source>
        <strain evidence="2">PB4641</strain>
    </source>
</reference>
<dbReference type="Pfam" id="PF01827">
    <property type="entry name" value="FTH"/>
    <property type="match status" value="1"/>
</dbReference>
<accession>E3N876</accession>
<dbReference type="InterPro" id="IPR002900">
    <property type="entry name" value="DUF38/FTH_CAE_spp"/>
</dbReference>
<protein>
    <recommendedName>
        <fullName evidence="1">F-box domain-containing protein</fullName>
    </recommendedName>
</protein>
<organism evidence="3">
    <name type="scientific">Caenorhabditis remanei</name>
    <name type="common">Caenorhabditis vulgaris</name>
    <dbReference type="NCBI Taxonomy" id="31234"/>
    <lineage>
        <taxon>Eukaryota</taxon>
        <taxon>Metazoa</taxon>
        <taxon>Ecdysozoa</taxon>
        <taxon>Nematoda</taxon>
        <taxon>Chromadorea</taxon>
        <taxon>Rhabditida</taxon>
        <taxon>Rhabditina</taxon>
        <taxon>Rhabditomorpha</taxon>
        <taxon>Rhabditoidea</taxon>
        <taxon>Rhabditidae</taxon>
        <taxon>Peloderinae</taxon>
        <taxon>Caenorhabditis</taxon>
    </lineage>
</organism>
<dbReference type="OrthoDB" id="5879322at2759"/>
<evidence type="ECO:0000313" key="3">
    <source>
        <dbReference type="Proteomes" id="UP000008281"/>
    </source>
</evidence>
<dbReference type="InterPro" id="IPR001810">
    <property type="entry name" value="F-box_dom"/>
</dbReference>
<dbReference type="HOGENOM" id="CLU_030831_3_3_1"/>
<proteinExistence type="predicted"/>
<gene>
    <name evidence="2" type="ORF">CRE_15663</name>
</gene>
<dbReference type="GeneID" id="9807918"/>
<keyword evidence="3" id="KW-1185">Reference proteome</keyword>
<dbReference type="InterPro" id="IPR040161">
    <property type="entry name" value="FB224"/>
</dbReference>
<sequence length="387" mass="44155">MPTIPDVLKSNEAYLKSCILYEMLDSKSASDCYQNFCKKLGPDAMSYYDFDYWYYRFYGGEMDLNYDRSSDPTPISFSDMPVVVLKHIVKDLDPVERTPLRRISTVMNAVVDDVKSVYETFDLKLSESQMIMKVNKNTGMTYQNTENGCTVQKSNGSGIRIEKSFLEKGFSDMTQALTIPKLKIDSFTITFSNPETDHSLIYTLPIGLHVKSLKIHGNSVEVVHLLCHFKPGALETICINTQGMGDTGMYVMQLEQWKQAKQVDISYGKPFHADHLPLFYHFERFEINVYGVCPIPIVYLLNALSLNPNFKICHLRSRIQQDNIIAIMLKLGVEIEDEDIVSITHHQPIPNSNAFLKMEIRLDGIIIHRKTCCSKCYKVLVDGMTTS</sequence>
<name>E3N876_CAERE</name>
<dbReference type="eggNOG" id="ENOG502RT5I">
    <property type="taxonomic scope" value="Eukaryota"/>
</dbReference>
<dbReference type="GO" id="GO:0045087">
    <property type="term" value="P:innate immune response"/>
    <property type="evidence" value="ECO:0007669"/>
    <property type="project" value="TreeGrafter"/>
</dbReference>
<dbReference type="CDD" id="cd22150">
    <property type="entry name" value="F-box_CeFBXA-like"/>
    <property type="match status" value="1"/>
</dbReference>
<evidence type="ECO:0000259" key="1">
    <source>
        <dbReference type="PROSITE" id="PS50181"/>
    </source>
</evidence>
<dbReference type="PANTHER" id="PTHR23015">
    <property type="entry name" value="UNCHARACTERIZED C.ELEGANS PROTEIN"/>
    <property type="match status" value="1"/>
</dbReference>
<evidence type="ECO:0000313" key="2">
    <source>
        <dbReference type="EMBL" id="EFO89320.1"/>
    </source>
</evidence>
<dbReference type="EMBL" id="DS268554">
    <property type="protein sequence ID" value="EFO89320.1"/>
    <property type="molecule type" value="Genomic_DNA"/>
</dbReference>
<dbReference type="PROSITE" id="PS50181">
    <property type="entry name" value="FBOX"/>
    <property type="match status" value="1"/>
</dbReference>
<dbReference type="Proteomes" id="UP000008281">
    <property type="component" value="Unassembled WGS sequence"/>
</dbReference>
<dbReference type="KEGG" id="crq:GCK72_021720"/>
<dbReference type="OMA" id="LETICIN"/>
<dbReference type="AlphaFoldDB" id="E3N876"/>
<dbReference type="InParanoid" id="E3N876"/>
<dbReference type="InterPro" id="IPR041426">
    <property type="entry name" value="Mos1_HTH"/>
</dbReference>
<dbReference type="RefSeq" id="XP_003095406.2">
    <property type="nucleotide sequence ID" value="XM_003095358.2"/>
</dbReference>
<dbReference type="CTD" id="9807918"/>
<feature type="domain" description="F-box" evidence="1">
    <location>
        <begin position="74"/>
        <end position="121"/>
    </location>
</feature>
<dbReference type="Pfam" id="PF17906">
    <property type="entry name" value="HTH_48"/>
    <property type="match status" value="1"/>
</dbReference>